<organism evidence="2 3">
    <name type="scientific">Aquabacter spiritensis</name>
    <dbReference type="NCBI Taxonomy" id="933073"/>
    <lineage>
        <taxon>Bacteria</taxon>
        <taxon>Pseudomonadati</taxon>
        <taxon>Pseudomonadota</taxon>
        <taxon>Alphaproteobacteria</taxon>
        <taxon>Hyphomicrobiales</taxon>
        <taxon>Xanthobacteraceae</taxon>
        <taxon>Aquabacter</taxon>
    </lineage>
</organism>
<keyword evidence="1" id="KW-1133">Transmembrane helix</keyword>
<keyword evidence="1" id="KW-0472">Membrane</keyword>
<dbReference type="AlphaFoldDB" id="A0A4R3LYS0"/>
<keyword evidence="1" id="KW-0812">Transmembrane</keyword>
<sequence length="155" mass="16155">MFGHRSRSSSGEIAHRLEALRTDISLLGEALAGAAEESTRGPRARAGHYAQDAVAQLAHRAEDVGHHVGHHAGTLAASGLEAARKGRDVAWRELDAASQRTQEVVARHPGTVVLAAIGVGLLVGCVLSLAAQEPRRSGGASLGGALRRPLAKVFR</sequence>
<gene>
    <name evidence="2" type="ORF">EDC64_10881</name>
</gene>
<name>A0A4R3LYS0_9HYPH</name>
<accession>A0A4R3LYS0</accession>
<feature type="transmembrane region" description="Helical" evidence="1">
    <location>
        <begin position="110"/>
        <end position="131"/>
    </location>
</feature>
<evidence type="ECO:0000313" key="3">
    <source>
        <dbReference type="Proteomes" id="UP000294664"/>
    </source>
</evidence>
<comment type="caution">
    <text evidence="2">The sequence shown here is derived from an EMBL/GenBank/DDBJ whole genome shotgun (WGS) entry which is preliminary data.</text>
</comment>
<reference evidence="2 3" key="1">
    <citation type="submission" date="2019-03" db="EMBL/GenBank/DDBJ databases">
        <title>Genomic Encyclopedia of Type Strains, Phase IV (KMG-IV): sequencing the most valuable type-strain genomes for metagenomic binning, comparative biology and taxonomic classification.</title>
        <authorList>
            <person name="Goeker M."/>
        </authorList>
    </citation>
    <scope>NUCLEOTIDE SEQUENCE [LARGE SCALE GENOMIC DNA]</scope>
    <source>
        <strain evidence="2 3">DSM 9035</strain>
    </source>
</reference>
<keyword evidence="3" id="KW-1185">Reference proteome</keyword>
<dbReference type="Proteomes" id="UP000294664">
    <property type="component" value="Unassembled WGS sequence"/>
</dbReference>
<evidence type="ECO:0008006" key="4">
    <source>
        <dbReference type="Google" id="ProtNLM"/>
    </source>
</evidence>
<evidence type="ECO:0000256" key="1">
    <source>
        <dbReference type="SAM" id="Phobius"/>
    </source>
</evidence>
<evidence type="ECO:0000313" key="2">
    <source>
        <dbReference type="EMBL" id="TCT03915.1"/>
    </source>
</evidence>
<dbReference type="EMBL" id="SMAI01000008">
    <property type="protein sequence ID" value="TCT03915.1"/>
    <property type="molecule type" value="Genomic_DNA"/>
</dbReference>
<proteinExistence type="predicted"/>
<protein>
    <recommendedName>
        <fullName evidence="4">ElaB/YqjD/DUF883 family membrane-anchored ribosome-binding protein</fullName>
    </recommendedName>
</protein>